<dbReference type="Gene3D" id="1.10.10.10">
    <property type="entry name" value="Winged helix-like DNA-binding domain superfamily/Winged helix DNA-binding domain"/>
    <property type="match status" value="1"/>
</dbReference>
<proteinExistence type="predicted"/>
<dbReference type="STRING" id="1903181.BTN85_1491"/>
<evidence type="ECO:0000313" key="2">
    <source>
        <dbReference type="Proteomes" id="UP000185744"/>
    </source>
</evidence>
<sequence length="270" mass="30778">MRREVAWRIFAEEFSRSDLKIESEGEMEPNYLITETGAKCNRIFVVGVLTDIEVVNEDSVKGRLSDPTGIFNLFAGRYNPKSRDKLSKMDPPKYLAITGKINVFETNSGDIYNSIRPENVNEIDEKSRTNWTLSTAERTSERIKYLSKAVESDLESDELVNYLLDQGAREDLANGIKLSLEHYDLDLNKLKDIVKKSLGSFTDKISEEKNDSPKKVIKDVIDKLDNPEYSKVLEEASKSDFSEDELEDAINELMEEGKCYEPEIGVLRLV</sequence>
<accession>A0A1Q6DX92</accession>
<dbReference type="AlphaFoldDB" id="A0A1Q6DX92"/>
<protein>
    <submittedName>
        <fullName evidence="1">RPA family protein a subunit of RPA complex</fullName>
    </submittedName>
</protein>
<reference evidence="1" key="1">
    <citation type="submission" date="2016-12" db="EMBL/GenBank/DDBJ databases">
        <title>Discovery of methanogenic haloarchaea.</title>
        <authorList>
            <person name="Sorokin D.Y."/>
            <person name="Makarova K.S."/>
            <person name="Abbas B."/>
            <person name="Ferrer M."/>
            <person name="Golyshin P.N."/>
        </authorList>
    </citation>
    <scope>NUCLEOTIDE SEQUENCE [LARGE SCALE GENOMIC DNA]</scope>
    <source>
        <strain evidence="1">HMET1</strain>
    </source>
</reference>
<dbReference type="InParanoid" id="A0A1Q6DX92"/>
<comment type="caution">
    <text evidence="1">The sequence shown here is derived from an EMBL/GenBank/DDBJ whole genome shotgun (WGS) entry which is preliminary data.</text>
</comment>
<dbReference type="InterPro" id="IPR036388">
    <property type="entry name" value="WH-like_DNA-bd_sf"/>
</dbReference>
<keyword evidence="2" id="KW-1185">Reference proteome</keyword>
<organism evidence="1 2">
    <name type="scientific">Methanohalarchaeum thermophilum</name>
    <dbReference type="NCBI Taxonomy" id="1903181"/>
    <lineage>
        <taxon>Archaea</taxon>
        <taxon>Methanobacteriati</taxon>
        <taxon>Methanobacteriota</taxon>
        <taxon>Methanonatronarchaeia</taxon>
        <taxon>Methanonatronarchaeales</taxon>
        <taxon>Methanonatronarchaeaceae</taxon>
        <taxon>Candidatus Methanohalarchaeum</taxon>
    </lineage>
</organism>
<dbReference type="EMBL" id="MSDW01000001">
    <property type="protein sequence ID" value="OKY78985.1"/>
    <property type="molecule type" value="Genomic_DNA"/>
</dbReference>
<evidence type="ECO:0000313" key="1">
    <source>
        <dbReference type="EMBL" id="OKY78985.1"/>
    </source>
</evidence>
<dbReference type="Proteomes" id="UP000185744">
    <property type="component" value="Unassembled WGS sequence"/>
</dbReference>
<gene>
    <name evidence="1" type="ORF">BTN85_1491</name>
</gene>
<name>A0A1Q6DX92_METT1</name>